<evidence type="ECO:0000259" key="5">
    <source>
        <dbReference type="PROSITE" id="PS51635"/>
    </source>
</evidence>
<reference evidence="6 7" key="1">
    <citation type="submission" date="2020-01" db="EMBL/GenBank/DDBJ databases">
        <title>Whole genome and functional gene identification of agarase of Vibrio HN897.</title>
        <authorList>
            <person name="Liu Y."/>
            <person name="Zhao Z."/>
        </authorList>
    </citation>
    <scope>NUCLEOTIDE SEQUENCE [LARGE SCALE GENOMIC DNA]</scope>
    <source>
        <strain evidence="6 7">HN897</strain>
    </source>
</reference>
<dbReference type="InterPro" id="IPR016035">
    <property type="entry name" value="Acyl_Trfase/lysoPLipase"/>
</dbReference>
<proteinExistence type="predicted"/>
<keyword evidence="1 4" id="KW-0378">Hydrolase</keyword>
<evidence type="ECO:0000256" key="4">
    <source>
        <dbReference type="PROSITE-ProRule" id="PRU01161"/>
    </source>
</evidence>
<name>A0A7Z2T2A0_9VIBR</name>
<dbReference type="InterPro" id="IPR045943">
    <property type="entry name" value="DUF6363"/>
</dbReference>
<dbReference type="Pfam" id="PF01734">
    <property type="entry name" value="Patatin"/>
    <property type="match status" value="1"/>
</dbReference>
<feature type="short sequence motif" description="DGA/G" evidence="4">
    <location>
        <begin position="186"/>
        <end position="188"/>
    </location>
</feature>
<dbReference type="SUPFAM" id="SSF52151">
    <property type="entry name" value="FabD/lysophospholipase-like"/>
    <property type="match status" value="1"/>
</dbReference>
<dbReference type="EMBL" id="CP047475">
    <property type="protein sequence ID" value="QIA62935.1"/>
    <property type="molecule type" value="Genomic_DNA"/>
</dbReference>
<dbReference type="Gene3D" id="3.40.1090.10">
    <property type="entry name" value="Cytosolic phospholipase A2 catalytic domain"/>
    <property type="match status" value="2"/>
</dbReference>
<dbReference type="KEGG" id="vas:GT360_05130"/>
<feature type="active site" description="Nucleophile" evidence="4">
    <location>
        <position position="64"/>
    </location>
</feature>
<evidence type="ECO:0000256" key="1">
    <source>
        <dbReference type="ARBA" id="ARBA00022801"/>
    </source>
</evidence>
<evidence type="ECO:0000256" key="3">
    <source>
        <dbReference type="ARBA" id="ARBA00023098"/>
    </source>
</evidence>
<dbReference type="GO" id="GO:0016787">
    <property type="term" value="F:hydrolase activity"/>
    <property type="evidence" value="ECO:0007669"/>
    <property type="project" value="UniProtKB-UniRule"/>
</dbReference>
<keyword evidence="3 4" id="KW-0443">Lipid metabolism</keyword>
<evidence type="ECO:0000256" key="2">
    <source>
        <dbReference type="ARBA" id="ARBA00022963"/>
    </source>
</evidence>
<feature type="domain" description="PNPLA" evidence="5">
    <location>
        <begin position="30"/>
        <end position="199"/>
    </location>
</feature>
<dbReference type="Proteomes" id="UP000464262">
    <property type="component" value="Chromosome 1"/>
</dbReference>
<sequence>MTLNHGTVTNLSSALDIERLSRYCQGKTALVAQGGGQRGIFTAGVLDAFMMSDFDPFDEFYGTSAGAVNLCAYLCRQHTLGRRFLVDVTTNDEFFSLFGFLKRHRYLNLEWGFEQLTHFPMKLDLDLGRQVLGDRKAFAAVTCSNTLKDRYLPMLGPDWMSVLVATCAIPYLYRDSVPIGEHYYYDGGISAAIPVQQAWRNNARLIITVRTEEEDTPLRDTLPSQAEFERKHQSDSGWAHQLDKWKASWSDFLEEKLEQAHRERQKQHHHLPLLNGGRWLFGAQDIYRLSHVFGDNFDSGLADMLLVHYQTYSLTQDFLNNPPDDCFVVQIKPHEPLLSTALMSTKEDLIHDYQLGLDAGYRFITDFLSAKNLVDSTSARYG</sequence>
<dbReference type="InterPro" id="IPR037483">
    <property type="entry name" value="YjjU-like"/>
</dbReference>
<dbReference type="CDD" id="cd07208">
    <property type="entry name" value="Pat_hypo_Ecoli_yjju_like"/>
    <property type="match status" value="1"/>
</dbReference>
<keyword evidence="7" id="KW-1185">Reference proteome</keyword>
<evidence type="ECO:0000313" key="6">
    <source>
        <dbReference type="EMBL" id="QIA62935.1"/>
    </source>
</evidence>
<dbReference type="GO" id="GO:0016042">
    <property type="term" value="P:lipid catabolic process"/>
    <property type="evidence" value="ECO:0007669"/>
    <property type="project" value="UniProtKB-UniRule"/>
</dbReference>
<dbReference type="PANTHER" id="PTHR14226">
    <property type="entry name" value="NEUROPATHY TARGET ESTERASE/SWISS CHEESE D.MELANOGASTER"/>
    <property type="match status" value="1"/>
</dbReference>
<feature type="short sequence motif" description="GXGXXG" evidence="4">
    <location>
        <begin position="34"/>
        <end position="39"/>
    </location>
</feature>
<accession>A0A7Z2T2A0</accession>
<dbReference type="InterPro" id="IPR002641">
    <property type="entry name" value="PNPLA_dom"/>
</dbReference>
<feature type="active site" description="Proton acceptor" evidence="4">
    <location>
        <position position="186"/>
    </location>
</feature>
<evidence type="ECO:0000313" key="7">
    <source>
        <dbReference type="Proteomes" id="UP000464262"/>
    </source>
</evidence>
<dbReference type="PANTHER" id="PTHR14226:SF25">
    <property type="entry name" value="PHOSPHOESTERASE"/>
    <property type="match status" value="1"/>
</dbReference>
<protein>
    <submittedName>
        <fullName evidence="6">Patatin family protein</fullName>
    </submittedName>
</protein>
<keyword evidence="2 4" id="KW-0442">Lipid degradation</keyword>
<dbReference type="InterPro" id="IPR050301">
    <property type="entry name" value="NTE"/>
</dbReference>
<dbReference type="PROSITE" id="PS51635">
    <property type="entry name" value="PNPLA"/>
    <property type="match status" value="1"/>
</dbReference>
<gene>
    <name evidence="6" type="ORF">GT360_05130</name>
</gene>
<dbReference type="RefSeq" id="WP_164647829.1">
    <property type="nucleotide sequence ID" value="NZ_CP047475.1"/>
</dbReference>
<dbReference type="AlphaFoldDB" id="A0A7Z2T2A0"/>
<feature type="short sequence motif" description="GXSXG" evidence="4">
    <location>
        <begin position="62"/>
        <end position="66"/>
    </location>
</feature>
<organism evidence="6 7">
    <name type="scientific">Vibrio astriarenae</name>
    <dbReference type="NCBI Taxonomy" id="1481923"/>
    <lineage>
        <taxon>Bacteria</taxon>
        <taxon>Pseudomonadati</taxon>
        <taxon>Pseudomonadota</taxon>
        <taxon>Gammaproteobacteria</taxon>
        <taxon>Vibrionales</taxon>
        <taxon>Vibrionaceae</taxon>
        <taxon>Vibrio</taxon>
    </lineage>
</organism>
<dbReference type="Pfam" id="PF19890">
    <property type="entry name" value="DUF6363"/>
    <property type="match status" value="1"/>
</dbReference>